<comment type="subcellular location">
    <subcellularLocation>
        <location evidence="1">Cell membrane</location>
        <topology evidence="1">Lipid-anchor</topology>
        <topology evidence="1">GPI-anchor</topology>
    </subcellularLocation>
</comment>
<organism evidence="14">
    <name type="scientific">Haemonchus placei</name>
    <name type="common">Barber's pole worm</name>
    <dbReference type="NCBI Taxonomy" id="6290"/>
    <lineage>
        <taxon>Eukaryota</taxon>
        <taxon>Metazoa</taxon>
        <taxon>Ecdysozoa</taxon>
        <taxon>Nematoda</taxon>
        <taxon>Chromadorea</taxon>
        <taxon>Rhabditida</taxon>
        <taxon>Rhabditina</taxon>
        <taxon>Rhabditomorpha</taxon>
        <taxon>Strongyloidea</taxon>
        <taxon>Trichostrongylidae</taxon>
        <taxon>Haemonchus</taxon>
    </lineage>
</organism>
<keyword evidence="5" id="KW-0732">Signal</keyword>
<protein>
    <submittedName>
        <fullName evidence="14">Vacuolar protein sorting-associated protein 52 homolog</fullName>
    </submittedName>
</protein>
<evidence type="ECO:0000256" key="5">
    <source>
        <dbReference type="ARBA" id="ARBA00022729"/>
    </source>
</evidence>
<evidence type="ECO:0000256" key="10">
    <source>
        <dbReference type="ARBA" id="ARBA00023288"/>
    </source>
</evidence>
<dbReference type="OrthoDB" id="6380619at2759"/>
<keyword evidence="7" id="KW-0472">Membrane</keyword>
<dbReference type="GO" id="GO:0005886">
    <property type="term" value="C:plasma membrane"/>
    <property type="evidence" value="ECO:0007669"/>
    <property type="project" value="UniProtKB-SubCell"/>
</dbReference>
<evidence type="ECO:0000256" key="8">
    <source>
        <dbReference type="ARBA" id="ARBA00023180"/>
    </source>
</evidence>
<dbReference type="GO" id="GO:0009986">
    <property type="term" value="C:cell surface"/>
    <property type="evidence" value="ECO:0007669"/>
    <property type="project" value="TreeGrafter"/>
</dbReference>
<dbReference type="GO" id="GO:0005576">
    <property type="term" value="C:extracellular region"/>
    <property type="evidence" value="ECO:0007669"/>
    <property type="project" value="TreeGrafter"/>
</dbReference>
<dbReference type="WBParaSite" id="HPLM_0000072301-mRNA-1">
    <property type="protein sequence ID" value="HPLM_0000072301-mRNA-1"/>
    <property type="gene ID" value="HPLM_0000072301"/>
</dbReference>
<dbReference type="AlphaFoldDB" id="A0A0N4VTV6"/>
<evidence type="ECO:0000256" key="1">
    <source>
        <dbReference type="ARBA" id="ARBA00004609"/>
    </source>
</evidence>
<dbReference type="GO" id="GO:0016477">
    <property type="term" value="P:cell migration"/>
    <property type="evidence" value="ECO:0007669"/>
    <property type="project" value="TreeGrafter"/>
</dbReference>
<keyword evidence="3" id="KW-1003">Cell membrane</keyword>
<evidence type="ECO:0000313" key="14">
    <source>
        <dbReference type="WBParaSite" id="HPLM_0000072301-mRNA-1"/>
    </source>
</evidence>
<accession>A0A0N4VTV6</accession>
<dbReference type="PANTHER" id="PTHR10822">
    <property type="entry name" value="GLYPICAN"/>
    <property type="match status" value="1"/>
</dbReference>
<dbReference type="GO" id="GO:0090263">
    <property type="term" value="P:positive regulation of canonical Wnt signaling pathway"/>
    <property type="evidence" value="ECO:0007669"/>
    <property type="project" value="TreeGrafter"/>
</dbReference>
<reference evidence="14" key="1">
    <citation type="submission" date="2017-02" db="UniProtKB">
        <authorList>
            <consortium name="WormBaseParasite"/>
        </authorList>
    </citation>
    <scope>IDENTIFICATION</scope>
</reference>
<sequence>MILSTSQFPYTRSSLVVSVLGNRPTIIQKIFTIYRESPDLKICTGKNACCTKQIEDEILESSEKNFKAQLEDKLLVLRHMINSHLNGFRTFFYNSLNACHEHLDTLFDRTYGAFYQSNSQIFDTFFNRLRAFSSPFSDAKVSQITGQLFEEMFVIMFQLMNPLHTVSASQRRCMIEGMEEIAPFGDVPKKITVHMEKSLTFWKHFVTGLDKVHNIFDGFLNVSHFRSRQIF</sequence>
<evidence type="ECO:0000256" key="9">
    <source>
        <dbReference type="ARBA" id="ARBA00023207"/>
    </source>
</evidence>
<evidence type="ECO:0000313" key="12">
    <source>
        <dbReference type="EMBL" id="VDO06187.1"/>
    </source>
</evidence>
<keyword evidence="6" id="KW-0654">Proteoglycan</keyword>
<dbReference type="Pfam" id="PF01153">
    <property type="entry name" value="Glypican"/>
    <property type="match status" value="1"/>
</dbReference>
<evidence type="ECO:0000256" key="6">
    <source>
        <dbReference type="ARBA" id="ARBA00022974"/>
    </source>
</evidence>
<evidence type="ECO:0000256" key="7">
    <source>
        <dbReference type="ARBA" id="ARBA00023136"/>
    </source>
</evidence>
<dbReference type="OMA" id="XEISEAI"/>
<name>A0A0N4VTV6_HAEPC</name>
<keyword evidence="8" id="KW-0325">Glycoprotein</keyword>
<keyword evidence="4" id="KW-0336">GPI-anchor</keyword>
<evidence type="ECO:0000313" key="13">
    <source>
        <dbReference type="Proteomes" id="UP000268014"/>
    </source>
</evidence>
<keyword evidence="9" id="KW-0357">Heparan sulfate</keyword>
<keyword evidence="13" id="KW-1185">Reference proteome</keyword>
<proteinExistence type="inferred from homology"/>
<dbReference type="InterPro" id="IPR001863">
    <property type="entry name" value="Glypican"/>
</dbReference>
<keyword evidence="10" id="KW-0449">Lipoprotein</keyword>
<dbReference type="GO" id="GO:0098552">
    <property type="term" value="C:side of membrane"/>
    <property type="evidence" value="ECO:0007669"/>
    <property type="project" value="UniProtKB-KW"/>
</dbReference>
<evidence type="ECO:0000256" key="3">
    <source>
        <dbReference type="ARBA" id="ARBA00022475"/>
    </source>
</evidence>
<evidence type="ECO:0000256" key="4">
    <source>
        <dbReference type="ARBA" id="ARBA00022622"/>
    </source>
</evidence>
<reference evidence="12 13" key="2">
    <citation type="submission" date="2018-11" db="EMBL/GenBank/DDBJ databases">
        <authorList>
            <consortium name="Pathogen Informatics"/>
        </authorList>
    </citation>
    <scope>NUCLEOTIDE SEQUENCE [LARGE SCALE GENOMIC DNA]</scope>
    <source>
        <strain evidence="12 13">MHpl1</strain>
    </source>
</reference>
<dbReference type="EMBL" id="UZAF01000643">
    <property type="protein sequence ID" value="VDO06187.1"/>
    <property type="molecule type" value="Genomic_DNA"/>
</dbReference>
<dbReference type="Proteomes" id="UP000268014">
    <property type="component" value="Unassembled WGS sequence"/>
</dbReference>
<evidence type="ECO:0000256" key="11">
    <source>
        <dbReference type="RuleBase" id="RU003518"/>
    </source>
</evidence>
<gene>
    <name evidence="12" type="ORF">HPLM_LOCUS724</name>
</gene>
<dbReference type="STRING" id="6290.A0A0N4VTV6"/>
<evidence type="ECO:0000256" key="2">
    <source>
        <dbReference type="ARBA" id="ARBA00010260"/>
    </source>
</evidence>
<dbReference type="PANTHER" id="PTHR10822:SF29">
    <property type="entry name" value="DIVISION ABNORMALLY DELAYED PROTEIN"/>
    <property type="match status" value="1"/>
</dbReference>
<dbReference type="GO" id="GO:1905475">
    <property type="term" value="P:regulation of protein localization to membrane"/>
    <property type="evidence" value="ECO:0007669"/>
    <property type="project" value="TreeGrafter"/>
</dbReference>
<comment type="similarity">
    <text evidence="2 11">Belongs to the glypican family.</text>
</comment>